<comment type="caution">
    <text evidence="2">The sequence shown here is derived from an EMBL/GenBank/DDBJ whole genome shotgun (WGS) entry which is preliminary data.</text>
</comment>
<accession>A0A1Y1VPN0</accession>
<protein>
    <submittedName>
        <fullName evidence="2">Uncharacterized protein</fullName>
    </submittedName>
</protein>
<keyword evidence="1" id="KW-1133">Transmembrane helix</keyword>
<organism evidence="2 3">
    <name type="scientific">Anaeromyces robustus</name>
    <dbReference type="NCBI Taxonomy" id="1754192"/>
    <lineage>
        <taxon>Eukaryota</taxon>
        <taxon>Fungi</taxon>
        <taxon>Fungi incertae sedis</taxon>
        <taxon>Chytridiomycota</taxon>
        <taxon>Chytridiomycota incertae sedis</taxon>
        <taxon>Neocallimastigomycetes</taxon>
        <taxon>Neocallimastigales</taxon>
        <taxon>Neocallimastigaceae</taxon>
        <taxon>Anaeromyces</taxon>
    </lineage>
</organism>
<dbReference type="AlphaFoldDB" id="A0A1Y1VPN0"/>
<feature type="transmembrane region" description="Helical" evidence="1">
    <location>
        <begin position="283"/>
        <end position="307"/>
    </location>
</feature>
<reference evidence="2 3" key="1">
    <citation type="submission" date="2016-08" db="EMBL/GenBank/DDBJ databases">
        <title>A Parts List for Fungal Cellulosomes Revealed by Comparative Genomics.</title>
        <authorList>
            <consortium name="DOE Joint Genome Institute"/>
            <person name="Haitjema C.H."/>
            <person name="Gilmore S.P."/>
            <person name="Henske J.K."/>
            <person name="Solomon K.V."/>
            <person name="De Groot R."/>
            <person name="Kuo A."/>
            <person name="Mondo S.J."/>
            <person name="Salamov A.A."/>
            <person name="Labutti K."/>
            <person name="Zhao Z."/>
            <person name="Chiniquy J."/>
            <person name="Barry K."/>
            <person name="Brewer H.M."/>
            <person name="Purvine S.O."/>
            <person name="Wright A.T."/>
            <person name="Boxma B."/>
            <person name="Van Alen T."/>
            <person name="Hackstein J.H."/>
            <person name="Baker S.E."/>
            <person name="Grigoriev I.V."/>
            <person name="O'Malley M.A."/>
        </authorList>
    </citation>
    <scope>NUCLEOTIDE SEQUENCE [LARGE SCALE GENOMIC DNA]</scope>
    <source>
        <strain evidence="2 3">S4</strain>
    </source>
</reference>
<evidence type="ECO:0000313" key="2">
    <source>
        <dbReference type="EMBL" id="ORX63262.1"/>
    </source>
</evidence>
<gene>
    <name evidence="2" type="ORF">BCR32DRAFT_273487</name>
</gene>
<keyword evidence="1" id="KW-0472">Membrane</keyword>
<keyword evidence="1" id="KW-0812">Transmembrane</keyword>
<evidence type="ECO:0000256" key="1">
    <source>
        <dbReference type="SAM" id="Phobius"/>
    </source>
</evidence>
<dbReference type="Proteomes" id="UP000193944">
    <property type="component" value="Unassembled WGS sequence"/>
</dbReference>
<feature type="transmembrane region" description="Helical" evidence="1">
    <location>
        <begin position="188"/>
        <end position="213"/>
    </location>
</feature>
<dbReference type="EMBL" id="MCFG01000663">
    <property type="protein sequence ID" value="ORX63262.1"/>
    <property type="molecule type" value="Genomic_DNA"/>
</dbReference>
<keyword evidence="3" id="KW-1185">Reference proteome</keyword>
<sequence>MLTEKELLLLEPQRHLFIENDRSKASSIDWLTKRGTNFECYKKYLESLDTEARYNNKIEHARILFYTIFRPLQNFFFYWTLIILIFHKFNYKNPIVKIILAHFILRALGDIFDKAGGFMQRYYANAYSNDLRLDFECINTFSFETQHPLKWFITRQVATIFWYSGEIFGDWYPLLRTKAALKNKKAKALLPVYITCGLFNLSKIILIIHHLTLTPTKLYDENGVFKMESRDKFYAYHWLFQFMIICTSILYDVSVFYVLKKNIFNNNTNGFIKNFKTISEYRIFITAYISVILLPFVAIAIILKYYYMITQRMNHIEFSYEDIRLSIANLQYHMIFIDQVLLFYYNTKEDDTHEFSIVPNLIGKAKTSMATSNRKLITSTLNPSLNLGLSPGLSPGISPGLSPALSPALSPDLSPMQNYNLSNITMTSNLIKLD</sequence>
<reference evidence="2 3" key="2">
    <citation type="submission" date="2016-08" db="EMBL/GenBank/DDBJ databases">
        <title>Pervasive Adenine N6-methylation of Active Genes in Fungi.</title>
        <authorList>
            <consortium name="DOE Joint Genome Institute"/>
            <person name="Mondo S.J."/>
            <person name="Dannebaum R.O."/>
            <person name="Kuo R.C."/>
            <person name="Labutti K."/>
            <person name="Haridas S."/>
            <person name="Kuo A."/>
            <person name="Salamov A."/>
            <person name="Ahrendt S.R."/>
            <person name="Lipzen A."/>
            <person name="Sullivan W."/>
            <person name="Andreopoulos W.B."/>
            <person name="Clum A."/>
            <person name="Lindquist E."/>
            <person name="Daum C."/>
            <person name="Ramamoorthy G.K."/>
            <person name="Gryganskyi A."/>
            <person name="Culley D."/>
            <person name="Magnuson J.K."/>
            <person name="James T.Y."/>
            <person name="O'Malley M.A."/>
            <person name="Stajich J.E."/>
            <person name="Spatafora J.W."/>
            <person name="Visel A."/>
            <person name="Grigoriev I.V."/>
        </authorList>
    </citation>
    <scope>NUCLEOTIDE SEQUENCE [LARGE SCALE GENOMIC DNA]</scope>
    <source>
        <strain evidence="2 3">S4</strain>
    </source>
</reference>
<name>A0A1Y1VPN0_9FUNG</name>
<proteinExistence type="predicted"/>
<evidence type="ECO:0000313" key="3">
    <source>
        <dbReference type="Proteomes" id="UP000193944"/>
    </source>
</evidence>
<feature type="transmembrane region" description="Helical" evidence="1">
    <location>
        <begin position="63"/>
        <end position="89"/>
    </location>
</feature>
<dbReference type="STRING" id="1754192.A0A1Y1VPN0"/>
<feature type="transmembrane region" description="Helical" evidence="1">
    <location>
        <begin position="233"/>
        <end position="259"/>
    </location>
</feature>